<comment type="subcellular location">
    <subcellularLocation>
        <location evidence="1 13">Cellular thylakoid membrane</location>
        <topology evidence="1 13">Peripheral membrane protein</topology>
        <orientation evidence="1 13">Cytoplasmic side</orientation>
    </subcellularLocation>
</comment>
<proteinExistence type="inferred from homology"/>
<evidence type="ECO:0000256" key="3">
    <source>
        <dbReference type="ARBA" id="ARBA00022448"/>
    </source>
</evidence>
<evidence type="ECO:0000256" key="5">
    <source>
        <dbReference type="ARBA" id="ARBA00022549"/>
    </source>
</evidence>
<dbReference type="InterPro" id="IPR009050">
    <property type="entry name" value="Globin-like_sf"/>
</dbReference>
<dbReference type="PANTHER" id="PTHR34011">
    <property type="entry name" value="PHYCOBILISOME 32.1 KDA LINKER POLYPEPTIDE, PHYCOCYANIN-ASSOCIATED, ROD 2-RELATED"/>
    <property type="match status" value="1"/>
</dbReference>
<evidence type="ECO:0000256" key="6">
    <source>
        <dbReference type="ARBA" id="ARBA00022738"/>
    </source>
</evidence>
<dbReference type="Pfam" id="PF00502">
    <property type="entry name" value="Phycobilisome"/>
    <property type="match status" value="1"/>
</dbReference>
<dbReference type="Proteomes" id="UP001223520">
    <property type="component" value="Chromosome"/>
</dbReference>
<keyword evidence="16" id="KW-1185">Reference proteome</keyword>
<dbReference type="CDD" id="cd14769">
    <property type="entry name" value="PE_alpha"/>
    <property type="match status" value="1"/>
</dbReference>
<keyword evidence="5" id="KW-0042">Antenna complex</keyword>
<dbReference type="SUPFAM" id="SSF46458">
    <property type="entry name" value="Globin-like"/>
    <property type="match status" value="1"/>
</dbReference>
<dbReference type="EMBL" id="CP124543">
    <property type="protein sequence ID" value="WGV28203.1"/>
    <property type="molecule type" value="Genomic_DNA"/>
</dbReference>
<dbReference type="InterPro" id="IPR038719">
    <property type="entry name" value="Phycobilisome_asu/bsu_sf"/>
</dbReference>
<evidence type="ECO:0000256" key="14">
    <source>
        <dbReference type="SAM" id="Coils"/>
    </source>
</evidence>
<keyword evidence="3 13" id="KW-0813">Transport</keyword>
<evidence type="ECO:0000256" key="1">
    <source>
        <dbReference type="ARBA" id="ARBA00004445"/>
    </source>
</evidence>
<evidence type="ECO:0000313" key="15">
    <source>
        <dbReference type="EMBL" id="WGV28203.1"/>
    </source>
</evidence>
<evidence type="ECO:0000256" key="11">
    <source>
        <dbReference type="ARBA" id="ARBA00023307"/>
    </source>
</evidence>
<organism evidence="15 16">
    <name type="scientific">Halotia branconii CENA392</name>
    <dbReference type="NCBI Taxonomy" id="1539056"/>
    <lineage>
        <taxon>Bacteria</taxon>
        <taxon>Bacillati</taxon>
        <taxon>Cyanobacteriota</taxon>
        <taxon>Cyanophyceae</taxon>
        <taxon>Nostocales</taxon>
        <taxon>Nodulariaceae</taxon>
        <taxon>Halotia</taxon>
    </lineage>
</organism>
<evidence type="ECO:0000313" key="16">
    <source>
        <dbReference type="Proteomes" id="UP001223520"/>
    </source>
</evidence>
<evidence type="ECO:0000256" key="10">
    <source>
        <dbReference type="ARBA" id="ARBA00023136"/>
    </source>
</evidence>
<keyword evidence="14" id="KW-0175">Coiled coil</keyword>
<evidence type="ECO:0000256" key="8">
    <source>
        <dbReference type="ARBA" id="ARBA00022991"/>
    </source>
</evidence>
<dbReference type="GO" id="GO:0016787">
    <property type="term" value="F:hydrolase activity"/>
    <property type="evidence" value="ECO:0007669"/>
    <property type="project" value="UniProtKB-KW"/>
</dbReference>
<evidence type="ECO:0000256" key="9">
    <source>
        <dbReference type="ARBA" id="ARBA00023078"/>
    </source>
</evidence>
<dbReference type="Gene3D" id="1.10.490.20">
    <property type="entry name" value="Phycocyanins"/>
    <property type="match status" value="1"/>
</dbReference>
<dbReference type="InterPro" id="IPR012128">
    <property type="entry name" value="Phycobilisome_asu/bsu"/>
</dbReference>
<comment type="similarity">
    <text evidence="2 13">Belongs to the phycobiliprotein family.</text>
</comment>
<dbReference type="GO" id="GO:0030089">
    <property type="term" value="C:phycobilisome"/>
    <property type="evidence" value="ECO:0007669"/>
    <property type="project" value="UniProtKB-KW"/>
</dbReference>
<keyword evidence="4 13" id="KW-0602">Photosynthesis</keyword>
<protein>
    <submittedName>
        <fullName evidence="15">Bleomycin hydrolase</fullName>
    </submittedName>
</protein>
<keyword evidence="6 13" id="KW-0605">Phycobilisome</keyword>
<dbReference type="GO" id="GO:0031676">
    <property type="term" value="C:plasma membrane-derived thylakoid membrane"/>
    <property type="evidence" value="ECO:0007669"/>
    <property type="project" value="UniProtKB-SubCell"/>
</dbReference>
<name>A0AAJ6NXG5_9CYAN</name>
<dbReference type="PANTHER" id="PTHR34011:SF4">
    <property type="entry name" value="C-PHYCOCYANIN ALPHA SUBUNIT"/>
    <property type="match status" value="1"/>
</dbReference>
<keyword evidence="11 13" id="KW-0089">Bile pigment</keyword>
<dbReference type="PIRSF" id="PIRSF000081">
    <property type="entry name" value="Phycocyanin"/>
    <property type="match status" value="1"/>
</dbReference>
<feature type="binding site" description="covalent" evidence="12">
    <location>
        <position position="82"/>
    </location>
    <ligand>
        <name>(2R,3E)-phycocyanobilin</name>
        <dbReference type="ChEBI" id="CHEBI:85275"/>
        <label>2</label>
    </ligand>
</feature>
<evidence type="ECO:0000256" key="4">
    <source>
        <dbReference type="ARBA" id="ARBA00022531"/>
    </source>
</evidence>
<evidence type="ECO:0000256" key="7">
    <source>
        <dbReference type="ARBA" id="ARBA00022982"/>
    </source>
</evidence>
<evidence type="ECO:0000256" key="2">
    <source>
        <dbReference type="ARBA" id="ARBA00008182"/>
    </source>
</evidence>
<dbReference type="AlphaFoldDB" id="A0AAJ6NXG5"/>
<keyword evidence="10 13" id="KW-0472">Membrane</keyword>
<keyword evidence="7 13" id="KW-0249">Electron transport</keyword>
<accession>A0AAJ6NXG5</accession>
<evidence type="ECO:0000256" key="13">
    <source>
        <dbReference type="RuleBase" id="RU004438"/>
    </source>
</evidence>
<reference evidence="15 16" key="1">
    <citation type="journal article" date="2023" name="Limnol Oceanogr Lett">
        <title>Environmental adaptations by the intertidal Antarctic cyanobacterium Halotia branconii CENA392 as revealed using long-read genome sequencing.</title>
        <authorList>
            <person name="Dextro R.B."/>
            <person name="Delbaje E."/>
            <person name="Freitas P.N.N."/>
            <person name="Geraldes V."/>
            <person name="Pinto E."/>
            <person name="Long P.F."/>
            <person name="Fiore M.F."/>
        </authorList>
    </citation>
    <scope>NUCLEOTIDE SEQUENCE [LARGE SCALE GENOMIC DNA]</scope>
    <source>
        <strain evidence="15 16">CENA392</strain>
    </source>
</reference>
<gene>
    <name evidence="15" type="ORF">QI031_12345</name>
</gene>
<evidence type="ECO:0000256" key="12">
    <source>
        <dbReference type="PIRSR" id="PIRSR000081-1"/>
    </source>
</evidence>
<keyword evidence="9 13" id="KW-0793">Thylakoid</keyword>
<keyword evidence="15" id="KW-0378">Hydrolase</keyword>
<dbReference type="RefSeq" id="WP_281485432.1">
    <property type="nucleotide sequence ID" value="NZ_CP124543.1"/>
</dbReference>
<feature type="coiled-coil region" evidence="14">
    <location>
        <begin position="24"/>
        <end position="51"/>
    </location>
</feature>
<sequence>MKSVVTTVIASADAAGRFPSTSDLESVQGSIQRATARMEAAEKLASNIDNVAKEAYDASIKKYPYLNNDGEANSSQVFKDKCARDIKHYMRLIQYSLIVGGTGPLDEWGIAGQREVYRALNLPTAPYVEALRFARNRGCAPRDMSAQALVEYNALLDYAINSLS</sequence>
<keyword evidence="8 13" id="KW-0157">Chromophore</keyword>
<dbReference type="GO" id="GO:0015979">
    <property type="term" value="P:photosynthesis"/>
    <property type="evidence" value="ECO:0007669"/>
    <property type="project" value="UniProtKB-KW"/>
</dbReference>
<dbReference type="KEGG" id="hbq:QI031_12345"/>